<dbReference type="FunFam" id="1.10.20.10:FF:000043">
    <property type="entry name" value="Histone H2B"/>
    <property type="match status" value="1"/>
</dbReference>
<dbReference type="GO" id="GO:0046982">
    <property type="term" value="F:protein heterodimerization activity"/>
    <property type="evidence" value="ECO:0007669"/>
    <property type="project" value="InterPro"/>
</dbReference>
<evidence type="ECO:0000256" key="3">
    <source>
        <dbReference type="SAM" id="MobiDB-lite"/>
    </source>
</evidence>
<comment type="function">
    <text evidence="1">Core component of nucleosome. Nucleosomes wrap and compact DNA into chromatin, limiting DNA accessibility to the cellular machineries which require DNA as a template. Histones thereby play a central role in transcription regulation, DNA repair, DNA replication and chromosomal stability. DNA accessibility is regulated via a complex set of post-translational modifications of histones, also called histone code, and nucleosome remodeling.</text>
</comment>
<accession>A0A9P1EN78</accession>
<dbReference type="OrthoDB" id="1303280at2759"/>
<dbReference type="Pfam" id="PF00125">
    <property type="entry name" value="Histone"/>
    <property type="match status" value="1"/>
</dbReference>
<dbReference type="InterPro" id="IPR009072">
    <property type="entry name" value="Histone-fold"/>
</dbReference>
<dbReference type="GO" id="GO:0003677">
    <property type="term" value="F:DNA binding"/>
    <property type="evidence" value="ECO:0007669"/>
    <property type="project" value="InterPro"/>
</dbReference>
<evidence type="ECO:0000256" key="1">
    <source>
        <dbReference type="ARBA" id="ARBA00002001"/>
    </source>
</evidence>
<proteinExistence type="inferred from homology"/>
<feature type="region of interest" description="Disordered" evidence="3">
    <location>
        <begin position="22"/>
        <end position="123"/>
    </location>
</feature>
<comment type="caution">
    <text evidence="5">The sequence shown here is derived from an EMBL/GenBank/DDBJ whole genome shotgun (WGS) entry which is preliminary data.</text>
</comment>
<feature type="domain" description="Core Histone H2A/H2B/H3" evidence="4">
    <location>
        <begin position="116"/>
        <end position="195"/>
    </location>
</feature>
<dbReference type="Proteomes" id="UP001152484">
    <property type="component" value="Unassembled WGS sequence"/>
</dbReference>
<dbReference type="Gene3D" id="1.10.20.10">
    <property type="entry name" value="Histone, subunit A"/>
    <property type="match status" value="1"/>
</dbReference>
<dbReference type="PANTHER" id="PTHR23428">
    <property type="entry name" value="HISTONE H2B"/>
    <property type="match status" value="1"/>
</dbReference>
<dbReference type="GO" id="GO:0030527">
    <property type="term" value="F:structural constituent of chromatin"/>
    <property type="evidence" value="ECO:0007669"/>
    <property type="project" value="InterPro"/>
</dbReference>
<gene>
    <name evidence="5" type="ORF">CEURO_LOCUS22333</name>
</gene>
<keyword evidence="6" id="KW-1185">Reference proteome</keyword>
<feature type="compositionally biased region" description="Basic and acidic residues" evidence="3">
    <location>
        <begin position="83"/>
        <end position="114"/>
    </location>
</feature>
<dbReference type="CDD" id="cd22910">
    <property type="entry name" value="HFD_H2B"/>
    <property type="match status" value="1"/>
</dbReference>
<dbReference type="PRINTS" id="PR00621">
    <property type="entry name" value="HISTONEH2B"/>
</dbReference>
<name>A0A9P1EN78_CUSEU</name>
<dbReference type="GO" id="GO:0005634">
    <property type="term" value="C:nucleus"/>
    <property type="evidence" value="ECO:0007669"/>
    <property type="project" value="UniProtKB-ARBA"/>
</dbReference>
<dbReference type="InterPro" id="IPR000558">
    <property type="entry name" value="Histone_H2B"/>
</dbReference>
<dbReference type="AlphaFoldDB" id="A0A9P1EN78"/>
<evidence type="ECO:0000259" key="4">
    <source>
        <dbReference type="Pfam" id="PF00125"/>
    </source>
</evidence>
<organism evidence="5 6">
    <name type="scientific">Cuscuta europaea</name>
    <name type="common">European dodder</name>
    <dbReference type="NCBI Taxonomy" id="41803"/>
    <lineage>
        <taxon>Eukaryota</taxon>
        <taxon>Viridiplantae</taxon>
        <taxon>Streptophyta</taxon>
        <taxon>Embryophyta</taxon>
        <taxon>Tracheophyta</taxon>
        <taxon>Spermatophyta</taxon>
        <taxon>Magnoliopsida</taxon>
        <taxon>eudicotyledons</taxon>
        <taxon>Gunneridae</taxon>
        <taxon>Pentapetalae</taxon>
        <taxon>asterids</taxon>
        <taxon>lamiids</taxon>
        <taxon>Solanales</taxon>
        <taxon>Convolvulaceae</taxon>
        <taxon>Cuscuteae</taxon>
        <taxon>Cuscuta</taxon>
        <taxon>Cuscuta subgen. Cuscuta</taxon>
    </lineage>
</organism>
<dbReference type="InterPro" id="IPR007125">
    <property type="entry name" value="H2A/H2B/H3"/>
</dbReference>
<comment type="similarity">
    <text evidence="2">Belongs to the histone H2B family.</text>
</comment>
<evidence type="ECO:0000313" key="5">
    <source>
        <dbReference type="EMBL" id="CAH9119520.1"/>
    </source>
</evidence>
<dbReference type="EMBL" id="CAMAPE010000080">
    <property type="protein sequence ID" value="CAH9119520.1"/>
    <property type="molecule type" value="Genomic_DNA"/>
</dbReference>
<protein>
    <recommendedName>
        <fullName evidence="4">Core Histone H2A/H2B/H3 domain-containing protein</fullName>
    </recommendedName>
</protein>
<evidence type="ECO:0000256" key="2">
    <source>
        <dbReference type="ARBA" id="ARBA00006846"/>
    </source>
</evidence>
<dbReference type="SMART" id="SM00427">
    <property type="entry name" value="H2B"/>
    <property type="match status" value="1"/>
</dbReference>
<dbReference type="SUPFAM" id="SSF47113">
    <property type="entry name" value="Histone-fold"/>
    <property type="match status" value="1"/>
</dbReference>
<dbReference type="GO" id="GO:0000786">
    <property type="term" value="C:nucleosome"/>
    <property type="evidence" value="ECO:0007669"/>
    <property type="project" value="InterPro"/>
</dbReference>
<reference evidence="5" key="1">
    <citation type="submission" date="2022-07" db="EMBL/GenBank/DDBJ databases">
        <authorList>
            <person name="Macas J."/>
            <person name="Novak P."/>
            <person name="Neumann P."/>
        </authorList>
    </citation>
    <scope>NUCLEOTIDE SEQUENCE</scope>
</reference>
<evidence type="ECO:0000313" key="6">
    <source>
        <dbReference type="Proteomes" id="UP001152484"/>
    </source>
</evidence>
<sequence>MSAVVTSRKVVEETVQVVVTPATTCGGEAVSENQLQPGDPSKEKVPENQPPPSDELHRENEQAEAVSTPPAAEEDPPATKRTISVEEKNEDPPATKRTISIEDKNDDPPPEKPPQRRKRKRAVVGAGAGEGYKRYVHKVLKQVHPDLGISSKGMTVVNNLIGDMFERIAGEAATLTKYVSRRTLSTREIQDAVKLVLPGELGKHAISEGMKAVTNYIGTLDGDDHSKLSSSKPQ</sequence>